<dbReference type="SMART" id="SM00267">
    <property type="entry name" value="GGDEF"/>
    <property type="match status" value="1"/>
</dbReference>
<dbReference type="NCBIfam" id="TIGR00229">
    <property type="entry name" value="sensory_box"/>
    <property type="match status" value="1"/>
</dbReference>
<evidence type="ECO:0000313" key="12">
    <source>
        <dbReference type="EMBL" id="TCS38445.1"/>
    </source>
</evidence>
<dbReference type="FunFam" id="3.30.70.270:FF:000001">
    <property type="entry name" value="Diguanylate cyclase domain protein"/>
    <property type="match status" value="1"/>
</dbReference>
<dbReference type="InterPro" id="IPR052155">
    <property type="entry name" value="Biofilm_reg_signaling"/>
</dbReference>
<evidence type="ECO:0000256" key="1">
    <source>
        <dbReference type="ARBA" id="ARBA00004651"/>
    </source>
</evidence>
<dbReference type="Gene3D" id="3.20.20.450">
    <property type="entry name" value="EAL domain"/>
    <property type="match status" value="1"/>
</dbReference>
<dbReference type="InterPro" id="IPR035965">
    <property type="entry name" value="PAS-like_dom_sf"/>
</dbReference>
<feature type="transmembrane region" description="Helical" evidence="8">
    <location>
        <begin position="139"/>
        <end position="162"/>
    </location>
</feature>
<dbReference type="InterPro" id="IPR001610">
    <property type="entry name" value="PAC"/>
</dbReference>
<dbReference type="PROSITE" id="PS50883">
    <property type="entry name" value="EAL"/>
    <property type="match status" value="1"/>
</dbReference>
<keyword evidence="13" id="KW-1185">Reference proteome</keyword>
<evidence type="ECO:0000256" key="4">
    <source>
        <dbReference type="ARBA" id="ARBA00022989"/>
    </source>
</evidence>
<dbReference type="Pfam" id="PF08447">
    <property type="entry name" value="PAS_3"/>
    <property type="match status" value="1"/>
</dbReference>
<dbReference type="InterPro" id="IPR000700">
    <property type="entry name" value="PAS-assoc_C"/>
</dbReference>
<dbReference type="GO" id="GO:0071111">
    <property type="term" value="F:cyclic-guanylate-specific phosphodiesterase activity"/>
    <property type="evidence" value="ECO:0007669"/>
    <property type="project" value="UniProtKB-EC"/>
</dbReference>
<dbReference type="GO" id="GO:0005886">
    <property type="term" value="C:plasma membrane"/>
    <property type="evidence" value="ECO:0007669"/>
    <property type="project" value="UniProtKB-SubCell"/>
</dbReference>
<dbReference type="CDD" id="cd00130">
    <property type="entry name" value="PAS"/>
    <property type="match status" value="1"/>
</dbReference>
<dbReference type="PANTHER" id="PTHR44757">
    <property type="entry name" value="DIGUANYLATE CYCLASE DGCP"/>
    <property type="match status" value="1"/>
</dbReference>
<dbReference type="Pfam" id="PF05231">
    <property type="entry name" value="MASE1"/>
    <property type="match status" value="1"/>
</dbReference>
<keyword evidence="7" id="KW-0175">Coiled coil</keyword>
<feature type="domain" description="PAC" evidence="9">
    <location>
        <begin position="400"/>
        <end position="452"/>
    </location>
</feature>
<dbReference type="Proteomes" id="UP000295382">
    <property type="component" value="Unassembled WGS sequence"/>
</dbReference>
<evidence type="ECO:0000256" key="6">
    <source>
        <dbReference type="ARBA" id="ARBA00051114"/>
    </source>
</evidence>
<feature type="coiled-coil region" evidence="7">
    <location>
        <begin position="275"/>
        <end position="334"/>
    </location>
</feature>
<dbReference type="InterPro" id="IPR000014">
    <property type="entry name" value="PAS"/>
</dbReference>
<keyword evidence="3 8" id="KW-0812">Transmembrane</keyword>
<evidence type="ECO:0000256" key="2">
    <source>
        <dbReference type="ARBA" id="ARBA00022475"/>
    </source>
</evidence>
<dbReference type="Pfam" id="PF00563">
    <property type="entry name" value="EAL"/>
    <property type="match status" value="1"/>
</dbReference>
<dbReference type="Gene3D" id="3.30.450.20">
    <property type="entry name" value="PAS domain"/>
    <property type="match status" value="2"/>
</dbReference>
<evidence type="ECO:0000259" key="9">
    <source>
        <dbReference type="PROSITE" id="PS50113"/>
    </source>
</evidence>
<keyword evidence="5 8" id="KW-0472">Membrane</keyword>
<feature type="domain" description="GGDEF" evidence="11">
    <location>
        <begin position="608"/>
        <end position="741"/>
    </location>
</feature>
<dbReference type="Pfam" id="PF00990">
    <property type="entry name" value="GGDEF"/>
    <property type="match status" value="1"/>
</dbReference>
<dbReference type="SUPFAM" id="SSF55073">
    <property type="entry name" value="Nucleotide cyclase"/>
    <property type="match status" value="1"/>
</dbReference>
<dbReference type="NCBIfam" id="TIGR00254">
    <property type="entry name" value="GGDEF"/>
    <property type="match status" value="1"/>
</dbReference>
<feature type="transmembrane region" description="Helical" evidence="8">
    <location>
        <begin position="252"/>
        <end position="272"/>
    </location>
</feature>
<evidence type="ECO:0000313" key="13">
    <source>
        <dbReference type="Proteomes" id="UP000295382"/>
    </source>
</evidence>
<feature type="domain" description="PAC" evidence="9">
    <location>
        <begin position="526"/>
        <end position="576"/>
    </location>
</feature>
<dbReference type="PROSITE" id="PS50887">
    <property type="entry name" value="GGDEF"/>
    <property type="match status" value="1"/>
</dbReference>
<dbReference type="SUPFAM" id="SSF55785">
    <property type="entry name" value="PYP-like sensor domain (PAS domain)"/>
    <property type="match status" value="2"/>
</dbReference>
<keyword evidence="2" id="KW-1003">Cell membrane</keyword>
<evidence type="ECO:0000256" key="5">
    <source>
        <dbReference type="ARBA" id="ARBA00023136"/>
    </source>
</evidence>
<dbReference type="GO" id="GO:0006355">
    <property type="term" value="P:regulation of DNA-templated transcription"/>
    <property type="evidence" value="ECO:0007669"/>
    <property type="project" value="InterPro"/>
</dbReference>
<accession>A0A4R3I1G9</accession>
<dbReference type="CDD" id="cd01949">
    <property type="entry name" value="GGDEF"/>
    <property type="match status" value="1"/>
</dbReference>
<dbReference type="FunFam" id="3.20.20.450:FF:000001">
    <property type="entry name" value="Cyclic di-GMP phosphodiesterase yahA"/>
    <property type="match status" value="1"/>
</dbReference>
<dbReference type="SMART" id="SM00086">
    <property type="entry name" value="PAC"/>
    <property type="match status" value="2"/>
</dbReference>
<dbReference type="InterPro" id="IPR029787">
    <property type="entry name" value="Nucleotide_cyclase"/>
</dbReference>
<feature type="transmembrane region" description="Helical" evidence="8">
    <location>
        <begin position="182"/>
        <end position="215"/>
    </location>
</feature>
<dbReference type="InterPro" id="IPR000160">
    <property type="entry name" value="GGDEF_dom"/>
</dbReference>
<dbReference type="Gene3D" id="2.10.70.100">
    <property type="match status" value="1"/>
</dbReference>
<dbReference type="Gene3D" id="3.30.70.270">
    <property type="match status" value="1"/>
</dbReference>
<evidence type="ECO:0000259" key="10">
    <source>
        <dbReference type="PROSITE" id="PS50883"/>
    </source>
</evidence>
<dbReference type="AlphaFoldDB" id="A0A4R3I1G9"/>
<evidence type="ECO:0000256" key="8">
    <source>
        <dbReference type="SAM" id="Phobius"/>
    </source>
</evidence>
<keyword evidence="4 8" id="KW-1133">Transmembrane helix</keyword>
<protein>
    <submittedName>
        <fullName evidence="12">PAS domain S-box-containing protein/diguanylate cyclase (GGDEF)-like protein</fullName>
    </submittedName>
</protein>
<feature type="domain" description="EAL" evidence="10">
    <location>
        <begin position="750"/>
        <end position="1004"/>
    </location>
</feature>
<name>A0A4R3I1G9_PAULE</name>
<comment type="subcellular location">
    <subcellularLocation>
        <location evidence="1">Cell membrane</location>
        <topology evidence="1">Multi-pass membrane protein</topology>
    </subcellularLocation>
</comment>
<feature type="transmembrane region" description="Helical" evidence="8">
    <location>
        <begin position="60"/>
        <end position="89"/>
    </location>
</feature>
<feature type="transmembrane region" description="Helical" evidence="8">
    <location>
        <begin position="109"/>
        <end position="130"/>
    </location>
</feature>
<dbReference type="SMART" id="SM00091">
    <property type="entry name" value="PAS"/>
    <property type="match status" value="2"/>
</dbReference>
<dbReference type="CDD" id="cd01948">
    <property type="entry name" value="EAL"/>
    <property type="match status" value="1"/>
</dbReference>
<comment type="catalytic activity">
    <reaction evidence="6">
        <text>3',3'-c-di-GMP + H2O = 5'-phosphoguanylyl(3'-&gt;5')guanosine + H(+)</text>
        <dbReference type="Rhea" id="RHEA:24902"/>
        <dbReference type="ChEBI" id="CHEBI:15377"/>
        <dbReference type="ChEBI" id="CHEBI:15378"/>
        <dbReference type="ChEBI" id="CHEBI:58754"/>
        <dbReference type="ChEBI" id="CHEBI:58805"/>
        <dbReference type="EC" id="3.1.4.52"/>
    </reaction>
    <physiologicalReaction direction="left-to-right" evidence="6">
        <dbReference type="Rhea" id="RHEA:24903"/>
    </physiologicalReaction>
</comment>
<dbReference type="PANTHER" id="PTHR44757:SF2">
    <property type="entry name" value="BIOFILM ARCHITECTURE MAINTENANCE PROTEIN MBAA"/>
    <property type="match status" value="1"/>
</dbReference>
<reference evidence="12 13" key="1">
    <citation type="submission" date="2019-03" db="EMBL/GenBank/DDBJ databases">
        <title>Genomic Encyclopedia of Type Strains, Phase IV (KMG-IV): sequencing the most valuable type-strain genomes for metagenomic binning, comparative biology and taxonomic classification.</title>
        <authorList>
            <person name="Goeker M."/>
        </authorList>
    </citation>
    <scope>NUCLEOTIDE SEQUENCE [LARGE SCALE GENOMIC DNA]</scope>
    <source>
        <strain evidence="12 13">DSM 7445</strain>
    </source>
</reference>
<dbReference type="InterPro" id="IPR013655">
    <property type="entry name" value="PAS_fold_3"/>
</dbReference>
<evidence type="ECO:0000259" key="11">
    <source>
        <dbReference type="PROSITE" id="PS50887"/>
    </source>
</evidence>
<dbReference type="SMART" id="SM00052">
    <property type="entry name" value="EAL"/>
    <property type="match status" value="1"/>
</dbReference>
<dbReference type="InterPro" id="IPR007895">
    <property type="entry name" value="MASE1"/>
</dbReference>
<organism evidence="12 13">
    <name type="scientific">Paucimonas lemoignei</name>
    <name type="common">Pseudomonas lemoignei</name>
    <dbReference type="NCBI Taxonomy" id="29443"/>
    <lineage>
        <taxon>Bacteria</taxon>
        <taxon>Pseudomonadati</taxon>
        <taxon>Pseudomonadota</taxon>
        <taxon>Betaproteobacteria</taxon>
        <taxon>Burkholderiales</taxon>
        <taxon>Burkholderiaceae</taxon>
        <taxon>Paucimonas</taxon>
    </lineage>
</organism>
<sequence>MIARLGLAIVVYVLLAEISLSLSINPSNTSAIWPAAGLAVAMTMKYGYGMLPVPLVGTALYLLTTGVTPVPALLIGVGNMLETLVAAFLIKRHTNVRSNFLSVKDVFRFIGIAAIGAAIGGLVGPAIFLAENQIAEDQFLLDVFVWFLGDLSGITVFSPVFLVWREASSVSWNTQKALEITAFALALLICAGIVFGTARVPLLFIFLPLLVWLAFRYSQKEVILANAALVIIASLGVIYGNSPFSSLPNNLLLLQVFVSVIGATALALTVTIDERHRATRELRKLHDELEQQISQRTHQLNQAVEALKDDIAKREAIQQALRDRETQLEEAQRLAHMGSWEWDPINDHLILSKEMIRIYGVPDDAEEVLTYQQYLEYIPQDERHLIDRIVQDALLSRHAFAYEHHVQRPTGERRYLRCQGAVTTDDSGRPVKLYGTAHDVTEANALEASLREAEELYRKVVELSPNGIFLLSGGRITFANSAGLKLLGAPTITQLNGLHFTDLVCHADRKTVAEALERVARHEPVVSAEGKIERRDGSQIEFDLAATPFSAHRSQDTLLVVRDISERKRVEQQIYHLAHHDPLTGLANRLLFKERLEHAIAQAHRSGKSLAVLFVDLDRFKVINDTSGHGAGDQVLLEFAQRLRHCLRDSDTVARTGGDEFLILIEAPATPLHVPSVAQKVLSAVEHPFQVGGKEFSIGASIGISTYPADGKQVETLIQNADIAMYRAKSEGRGRIRFYSAAMAAQSLQRYRLEAALRRALERHEMELYFQPKVDLQSGRISGAEALIRWNHPEFGLLLPYHFISIAEEMGIIDEIGMWAIAETCRHCRDWQRRGLPAVRIAVNLTYSQFTDESFCSKVSRMLRDAGLSPNILELEITETMVMENAEKLMSMLLQLRSLGIRLSVDDFGTGYSSLAYLKRLPVDSVKVDRSFIKDLPNDSEDVAITHAVLALVHSLKRSVVAEGVETREQLQFLVAHGCEEGQGYYFSHPLPAREFREFLAREQVFAI</sequence>
<dbReference type="GO" id="GO:0071732">
    <property type="term" value="P:cellular response to nitric oxide"/>
    <property type="evidence" value="ECO:0007669"/>
    <property type="project" value="UniProtKB-ARBA"/>
</dbReference>
<dbReference type="InterPro" id="IPR035919">
    <property type="entry name" value="EAL_sf"/>
</dbReference>
<feature type="transmembrane region" description="Helical" evidence="8">
    <location>
        <begin position="31"/>
        <end position="48"/>
    </location>
</feature>
<dbReference type="InterPro" id="IPR043128">
    <property type="entry name" value="Rev_trsase/Diguanyl_cyclase"/>
</dbReference>
<dbReference type="EMBL" id="SLZQ01000002">
    <property type="protein sequence ID" value="TCS38445.1"/>
    <property type="molecule type" value="Genomic_DNA"/>
</dbReference>
<feature type="transmembrane region" description="Helical" evidence="8">
    <location>
        <begin position="222"/>
        <end position="240"/>
    </location>
</feature>
<evidence type="ECO:0000256" key="7">
    <source>
        <dbReference type="SAM" id="Coils"/>
    </source>
</evidence>
<gene>
    <name evidence="12" type="ORF">EDC30_102184</name>
</gene>
<proteinExistence type="predicted"/>
<dbReference type="InterPro" id="IPR001633">
    <property type="entry name" value="EAL_dom"/>
</dbReference>
<evidence type="ECO:0000256" key="3">
    <source>
        <dbReference type="ARBA" id="ARBA00022692"/>
    </source>
</evidence>
<dbReference type="SUPFAM" id="SSF141868">
    <property type="entry name" value="EAL domain-like"/>
    <property type="match status" value="1"/>
</dbReference>
<dbReference type="Pfam" id="PF00989">
    <property type="entry name" value="PAS"/>
    <property type="match status" value="1"/>
</dbReference>
<dbReference type="InterPro" id="IPR013767">
    <property type="entry name" value="PAS_fold"/>
</dbReference>
<dbReference type="PROSITE" id="PS50113">
    <property type="entry name" value="PAC"/>
    <property type="match status" value="2"/>
</dbReference>
<comment type="caution">
    <text evidence="12">The sequence shown here is derived from an EMBL/GenBank/DDBJ whole genome shotgun (WGS) entry which is preliminary data.</text>
</comment>